<feature type="non-terminal residue" evidence="5">
    <location>
        <position position="300"/>
    </location>
</feature>
<keyword evidence="3" id="KW-0732">Signal</keyword>
<sequence>MANFNFKIVAAAIIGVAISFTPSAAFAQSTAAVEITPDTPLEDVGRENTLVLGWSVSSPVGVTNPWAVPGYSSSEGNSLMWEGLMFYGIFTDKDIPWLAESIEYTSDDYTSLRIKLNPMAKWSDGVQVTSKDVVFTMEGQMNNDLLRFNKTFNTFVDSVIAVDDLTVDVNFKVPAPRFKFDVLTLKFDTGMPIVPAHGFDGIDNVNEYAGGVDLPHTGPYDLVAWNQNQKIYNLRESWWAIEAGLSEVPDVKRVVIANLGGTIGQNMDTVAQRLVNNEMDSALDMRQDLIASILEKNPNI</sequence>
<evidence type="ECO:0000259" key="4">
    <source>
        <dbReference type="Pfam" id="PF00496"/>
    </source>
</evidence>
<reference evidence="5" key="1">
    <citation type="submission" date="2018-06" db="EMBL/GenBank/DDBJ databases">
        <authorList>
            <person name="Zhirakovskaya E."/>
        </authorList>
    </citation>
    <scope>NUCLEOTIDE SEQUENCE</scope>
</reference>
<keyword evidence="2" id="KW-0813">Transport</keyword>
<dbReference type="SUPFAM" id="SSF53850">
    <property type="entry name" value="Periplasmic binding protein-like II"/>
    <property type="match status" value="1"/>
</dbReference>
<evidence type="ECO:0000256" key="3">
    <source>
        <dbReference type="ARBA" id="ARBA00022729"/>
    </source>
</evidence>
<dbReference type="PANTHER" id="PTHR30290:SF9">
    <property type="entry name" value="OLIGOPEPTIDE-BINDING PROTEIN APPA"/>
    <property type="match status" value="1"/>
</dbReference>
<dbReference type="EMBL" id="UOEQ01000272">
    <property type="protein sequence ID" value="VAW20400.1"/>
    <property type="molecule type" value="Genomic_DNA"/>
</dbReference>
<dbReference type="Gene3D" id="3.40.190.10">
    <property type="entry name" value="Periplasmic binding protein-like II"/>
    <property type="match status" value="1"/>
</dbReference>
<name>A0A3B0TUH9_9ZZZZ</name>
<evidence type="ECO:0000256" key="2">
    <source>
        <dbReference type="ARBA" id="ARBA00022448"/>
    </source>
</evidence>
<evidence type="ECO:0000256" key="1">
    <source>
        <dbReference type="ARBA" id="ARBA00005695"/>
    </source>
</evidence>
<proteinExistence type="inferred from homology"/>
<accession>A0A3B0TUH9</accession>
<gene>
    <name evidence="5" type="ORF">MNBD_ALPHA11-143</name>
</gene>
<dbReference type="Pfam" id="PF00496">
    <property type="entry name" value="SBP_bac_5"/>
    <property type="match status" value="1"/>
</dbReference>
<dbReference type="GO" id="GO:0015833">
    <property type="term" value="P:peptide transport"/>
    <property type="evidence" value="ECO:0007669"/>
    <property type="project" value="TreeGrafter"/>
</dbReference>
<evidence type="ECO:0000313" key="5">
    <source>
        <dbReference type="EMBL" id="VAW20400.1"/>
    </source>
</evidence>
<protein>
    <submittedName>
        <fullName evidence="5">Oligopeptide ABC transporter, periplasmic oligopeptide-binding protein OppA (TC 3.A.1.5.1)</fullName>
    </submittedName>
</protein>
<feature type="domain" description="Solute-binding protein family 5" evidence="4">
    <location>
        <begin position="95"/>
        <end position="293"/>
    </location>
</feature>
<dbReference type="AlphaFoldDB" id="A0A3B0TUH9"/>
<comment type="similarity">
    <text evidence="1">Belongs to the bacterial solute-binding protein 5 family.</text>
</comment>
<dbReference type="Gene3D" id="3.90.76.10">
    <property type="entry name" value="Dipeptide-binding Protein, Domain 1"/>
    <property type="match status" value="1"/>
</dbReference>
<dbReference type="GO" id="GO:1904680">
    <property type="term" value="F:peptide transmembrane transporter activity"/>
    <property type="evidence" value="ECO:0007669"/>
    <property type="project" value="TreeGrafter"/>
</dbReference>
<dbReference type="PANTHER" id="PTHR30290">
    <property type="entry name" value="PERIPLASMIC BINDING COMPONENT OF ABC TRANSPORTER"/>
    <property type="match status" value="1"/>
</dbReference>
<organism evidence="5">
    <name type="scientific">hydrothermal vent metagenome</name>
    <dbReference type="NCBI Taxonomy" id="652676"/>
    <lineage>
        <taxon>unclassified sequences</taxon>
        <taxon>metagenomes</taxon>
        <taxon>ecological metagenomes</taxon>
    </lineage>
</organism>
<dbReference type="InterPro" id="IPR000914">
    <property type="entry name" value="SBP_5_dom"/>
</dbReference>
<dbReference type="InterPro" id="IPR039424">
    <property type="entry name" value="SBP_5"/>
</dbReference>